<dbReference type="STRING" id="1125725.HMPREF1325_1291"/>
<dbReference type="Pfam" id="PF03959">
    <property type="entry name" value="FSH1"/>
    <property type="match status" value="1"/>
</dbReference>
<keyword evidence="5" id="KW-1185">Reference proteome</keyword>
<proteinExistence type="predicted"/>
<dbReference type="PANTHER" id="PTHR43358:SF4">
    <property type="entry name" value="ALPHA_BETA HYDROLASE FOLD-1 DOMAIN-CONTAINING PROTEIN"/>
    <property type="match status" value="1"/>
</dbReference>
<feature type="domain" description="Serine hydrolase" evidence="1">
    <location>
        <begin position="178"/>
        <end position="291"/>
    </location>
</feature>
<name>U2L1J9_TRESO</name>
<sequence length="319" mass="35686">MRIFCIVFGICAALFAVQTLLVYAFLFCPTVVRQKKSAPEIFEDAPSLAPYLAELHSAVDFFHRMEKEKVRITSCDGIKLTAWYVRAEDAQGTVVCMHGYHGSPMSDFSLAVRFFHERGWNVLLPYERAHGESGGNCLTFGIKERFDCRDWVTAIDRKNDGVLPIILYGVSMGAATVLMASGTELSENVKFIIADCGYTSPRDEIVHVLKTSYRLPIFPTLAISDMLARALAGFSLSEYSTLDALNENEIPVLFIHGDADTFVPPYMSEQNYEACKAPKELLVVHGAPHAVNYALGKKEYEKKIIEYINTYSVIKNIPQ</sequence>
<accession>U2L1J9</accession>
<keyword evidence="2" id="KW-0378">Hydrolase</keyword>
<dbReference type="Gene3D" id="3.40.50.1820">
    <property type="entry name" value="alpha/beta hydrolase"/>
    <property type="match status" value="1"/>
</dbReference>
<dbReference type="EMBL" id="AUZJ01000020">
    <property type="protein sequence ID" value="ERF60984.1"/>
    <property type="molecule type" value="Genomic_DNA"/>
</dbReference>
<dbReference type="GO" id="GO:0016787">
    <property type="term" value="F:hydrolase activity"/>
    <property type="evidence" value="ECO:0007669"/>
    <property type="project" value="UniProtKB-KW"/>
</dbReference>
<dbReference type="EC" id="3.4.-.-" evidence="2"/>
<dbReference type="Proteomes" id="UP000016646">
    <property type="component" value="Unassembled WGS sequence"/>
</dbReference>
<evidence type="ECO:0000313" key="4">
    <source>
        <dbReference type="Proteomes" id="UP000016412"/>
    </source>
</evidence>
<dbReference type="PANTHER" id="PTHR43358">
    <property type="entry name" value="ALPHA/BETA-HYDROLASE"/>
    <property type="match status" value="1"/>
</dbReference>
<dbReference type="AlphaFoldDB" id="U2L1J9"/>
<protein>
    <submittedName>
        <fullName evidence="2">Peptidase, S9A/B/C family, catalytic domain protein</fullName>
        <ecNumber evidence="2">3.4.-.-</ecNumber>
    </submittedName>
</protein>
<dbReference type="InterPro" id="IPR005645">
    <property type="entry name" value="FSH-like_dom"/>
</dbReference>
<gene>
    <name evidence="3" type="ORF">HMPREF0860_1811</name>
    <name evidence="2" type="ORF">HMPREF1325_1291</name>
</gene>
<dbReference type="RefSeq" id="WP_021330045.1">
    <property type="nucleotide sequence ID" value="NZ_AUZJ01000020.1"/>
</dbReference>
<evidence type="ECO:0000313" key="2">
    <source>
        <dbReference type="EMBL" id="ERF60984.1"/>
    </source>
</evidence>
<dbReference type="eggNOG" id="COG1073">
    <property type="taxonomic scope" value="Bacteria"/>
</dbReference>
<dbReference type="SUPFAM" id="SSF53474">
    <property type="entry name" value="alpha/beta-Hydrolases"/>
    <property type="match status" value="1"/>
</dbReference>
<evidence type="ECO:0000313" key="3">
    <source>
        <dbReference type="EMBL" id="ERJ98235.1"/>
    </source>
</evidence>
<dbReference type="InterPro" id="IPR052920">
    <property type="entry name" value="DNA-binding_regulatory"/>
</dbReference>
<dbReference type="EMBL" id="AVQI01000082">
    <property type="protein sequence ID" value="ERJ98235.1"/>
    <property type="molecule type" value="Genomic_DNA"/>
</dbReference>
<evidence type="ECO:0000259" key="1">
    <source>
        <dbReference type="Pfam" id="PF03959"/>
    </source>
</evidence>
<organism evidence="2 4">
    <name type="scientific">Treponema socranskii subsp. socranskii VPI DR56BR1116 = ATCC 35536</name>
    <dbReference type="NCBI Taxonomy" id="1125725"/>
    <lineage>
        <taxon>Bacteria</taxon>
        <taxon>Pseudomonadati</taxon>
        <taxon>Spirochaetota</taxon>
        <taxon>Spirochaetia</taxon>
        <taxon>Spirochaetales</taxon>
        <taxon>Treponemataceae</taxon>
        <taxon>Treponema</taxon>
    </lineage>
</organism>
<dbReference type="Proteomes" id="UP000016412">
    <property type="component" value="Unassembled WGS sequence"/>
</dbReference>
<reference evidence="4 5" key="1">
    <citation type="submission" date="2013-08" db="EMBL/GenBank/DDBJ databases">
        <authorList>
            <person name="Durkin A.S."/>
            <person name="Haft D.R."/>
            <person name="McCorrison J."/>
            <person name="Torralba M."/>
            <person name="Gillis M."/>
            <person name="Haft D.H."/>
            <person name="Methe B."/>
            <person name="Sutton G."/>
            <person name="Nelson K.E."/>
        </authorList>
    </citation>
    <scope>NUCLEOTIDE SEQUENCE [LARGE SCALE GENOMIC DNA]</scope>
    <source>
        <strain evidence="3 5">ATCC 35536</strain>
        <strain evidence="2 4">VPI DR56BR1116</strain>
    </source>
</reference>
<comment type="caution">
    <text evidence="2">The sequence shown here is derived from an EMBL/GenBank/DDBJ whole genome shotgun (WGS) entry which is preliminary data.</text>
</comment>
<dbReference type="InterPro" id="IPR029058">
    <property type="entry name" value="AB_hydrolase_fold"/>
</dbReference>
<dbReference type="PATRIC" id="fig|1125725.3.peg.1065"/>
<evidence type="ECO:0000313" key="5">
    <source>
        <dbReference type="Proteomes" id="UP000016646"/>
    </source>
</evidence>